<sequence>MKKKITVIALTAVFSLSLGTSVFAQEVPSQDATSESINLQNIPTREGGEITTLALWNVVTNQGYQGLSYGAWVDGVSGPGPGTLTLSKTVSVSNTYSGTLTAKVDDITAAVGFSISATNSTTASYSIKVPNGKKYKIRYRPVYQMYKATQYTYSTDVGSSVLLSTDVIYPKKYAYLEYDYVEIK</sequence>
<evidence type="ECO:0000313" key="3">
    <source>
        <dbReference type="Proteomes" id="UP000706031"/>
    </source>
</evidence>
<accession>A0ABS7KG18</accession>
<protein>
    <recommendedName>
        <fullName evidence="4">NEAT domain-containing protein</fullName>
    </recommendedName>
</protein>
<comment type="caution">
    <text evidence="2">The sequence shown here is derived from an EMBL/GenBank/DDBJ whole genome shotgun (WGS) entry which is preliminary data.</text>
</comment>
<name>A0ABS7KG18_9BACL</name>
<gene>
    <name evidence="2" type="ORF">H7T88_06525</name>
</gene>
<feature type="signal peptide" evidence="1">
    <location>
        <begin position="1"/>
        <end position="24"/>
    </location>
</feature>
<keyword evidence="3" id="KW-1185">Reference proteome</keyword>
<dbReference type="EMBL" id="JACLIC010000010">
    <property type="protein sequence ID" value="MBY0202872.1"/>
    <property type="molecule type" value="Genomic_DNA"/>
</dbReference>
<evidence type="ECO:0000313" key="2">
    <source>
        <dbReference type="EMBL" id="MBY0202872.1"/>
    </source>
</evidence>
<keyword evidence="1" id="KW-0732">Signal</keyword>
<evidence type="ECO:0000256" key="1">
    <source>
        <dbReference type="SAM" id="SignalP"/>
    </source>
</evidence>
<organism evidence="2 3">
    <name type="scientific">Paenibacillus cucumis</name>
    <name type="common">ex Kampfer et al. 2016</name>
    <dbReference type="NCBI Taxonomy" id="1776858"/>
    <lineage>
        <taxon>Bacteria</taxon>
        <taxon>Bacillati</taxon>
        <taxon>Bacillota</taxon>
        <taxon>Bacilli</taxon>
        <taxon>Bacillales</taxon>
        <taxon>Paenibacillaceae</taxon>
        <taxon>Paenibacillus</taxon>
    </lineage>
</organism>
<dbReference type="Proteomes" id="UP000706031">
    <property type="component" value="Unassembled WGS sequence"/>
</dbReference>
<reference evidence="2 3" key="1">
    <citation type="submission" date="2020-08" db="EMBL/GenBank/DDBJ databases">
        <title>Fungal Genomes of the International Space Station.</title>
        <authorList>
            <person name="Seuylemezian A."/>
            <person name="Singh N.K."/>
            <person name="Wood J."/>
            <person name="Venkateswaran K."/>
        </authorList>
    </citation>
    <scope>NUCLEOTIDE SEQUENCE [LARGE SCALE GENOMIC DNA]</scope>
    <source>
        <strain evidence="2 3">S/N-304-OC-R4</strain>
    </source>
</reference>
<proteinExistence type="predicted"/>
<evidence type="ECO:0008006" key="4">
    <source>
        <dbReference type="Google" id="ProtNLM"/>
    </source>
</evidence>
<feature type="chain" id="PRO_5047369959" description="NEAT domain-containing protein" evidence="1">
    <location>
        <begin position="25"/>
        <end position="184"/>
    </location>
</feature>
<dbReference type="RefSeq" id="WP_221787720.1">
    <property type="nucleotide sequence ID" value="NZ_JACLIC010000010.1"/>
</dbReference>